<dbReference type="RefSeq" id="WP_258819170.1">
    <property type="nucleotide sequence ID" value="NZ_JANUGW010000023.1"/>
</dbReference>
<gene>
    <name evidence="2" type="ORF">NX784_23830</name>
</gene>
<protein>
    <submittedName>
        <fullName evidence="2">DUF3617 domain-containing protein</fullName>
    </submittedName>
</protein>
<proteinExistence type="predicted"/>
<comment type="caution">
    <text evidence="2">The sequence shown here is derived from an EMBL/GenBank/DDBJ whole genome shotgun (WGS) entry which is preliminary data.</text>
</comment>
<keyword evidence="1" id="KW-0732">Signal</keyword>
<dbReference type="EMBL" id="JANUGW010000023">
    <property type="protein sequence ID" value="MCS0584619.1"/>
    <property type="molecule type" value="Genomic_DNA"/>
</dbReference>
<evidence type="ECO:0000313" key="2">
    <source>
        <dbReference type="EMBL" id="MCS0584619.1"/>
    </source>
</evidence>
<dbReference type="InterPro" id="IPR022061">
    <property type="entry name" value="DUF3617"/>
</dbReference>
<evidence type="ECO:0000256" key="1">
    <source>
        <dbReference type="SAM" id="SignalP"/>
    </source>
</evidence>
<reference evidence="2 3" key="1">
    <citation type="submission" date="2022-08" db="EMBL/GenBank/DDBJ databases">
        <title>Reclassification of Massilia species as members of the genera Telluria, Duganella, Pseudoduganella, Mokoshia gen. nov. and Zemynaea gen. nov. using orthogonal and non-orthogonal genome-based approaches.</title>
        <authorList>
            <person name="Bowman J.P."/>
        </authorList>
    </citation>
    <scope>NUCLEOTIDE SEQUENCE [LARGE SCALE GENOMIC DNA]</scope>
    <source>
        <strain evidence="2 3">JCM 31316</strain>
    </source>
</reference>
<dbReference type="Pfam" id="PF12276">
    <property type="entry name" value="DUF3617"/>
    <property type="match status" value="1"/>
</dbReference>
<accession>A0ABT1ZXJ2</accession>
<sequence>MNPSISRAVLSACVCVALGAALPAGAQTMKPGLWSMSNKMTSSDPELQQAMSSMQQHMANMPPEQREQMQKMMQQHGVQVDVGAGGALQTKVCMTREMVDRKEFPVQQGDCKQTFTQQSPSRGHIAFACTKPRVSGEGDMTTDGDKNYHAHMKMHSEEQGRPQDMDMDVTGKWLSADCGNIRPLAVPRAK</sequence>
<feature type="signal peptide" evidence="1">
    <location>
        <begin position="1"/>
        <end position="26"/>
    </location>
</feature>
<keyword evidence="3" id="KW-1185">Reference proteome</keyword>
<evidence type="ECO:0000313" key="3">
    <source>
        <dbReference type="Proteomes" id="UP001204151"/>
    </source>
</evidence>
<dbReference type="Proteomes" id="UP001204151">
    <property type="component" value="Unassembled WGS sequence"/>
</dbReference>
<name>A0ABT1ZXJ2_9BURK</name>
<organism evidence="2 3">
    <name type="scientific">Massilia pinisoli</name>
    <dbReference type="NCBI Taxonomy" id="1772194"/>
    <lineage>
        <taxon>Bacteria</taxon>
        <taxon>Pseudomonadati</taxon>
        <taxon>Pseudomonadota</taxon>
        <taxon>Betaproteobacteria</taxon>
        <taxon>Burkholderiales</taxon>
        <taxon>Oxalobacteraceae</taxon>
        <taxon>Telluria group</taxon>
        <taxon>Massilia</taxon>
    </lineage>
</organism>
<feature type="chain" id="PRO_5045524280" evidence="1">
    <location>
        <begin position="27"/>
        <end position="190"/>
    </location>
</feature>